<organism evidence="4 5">
    <name type="scientific">Thermococcus celer Vu 13 = JCM 8558</name>
    <dbReference type="NCBI Taxonomy" id="1293037"/>
    <lineage>
        <taxon>Archaea</taxon>
        <taxon>Methanobacteriati</taxon>
        <taxon>Methanobacteriota</taxon>
        <taxon>Thermococci</taxon>
        <taxon>Thermococcales</taxon>
        <taxon>Thermococcaceae</taxon>
        <taxon>Thermococcus</taxon>
    </lineage>
</organism>
<feature type="transmembrane region" description="Helical" evidence="2">
    <location>
        <begin position="17"/>
        <end position="37"/>
    </location>
</feature>
<proteinExistence type="predicted"/>
<evidence type="ECO:0000256" key="1">
    <source>
        <dbReference type="SAM" id="MobiDB-lite"/>
    </source>
</evidence>
<feature type="domain" description="DUF835" evidence="3">
    <location>
        <begin position="139"/>
        <end position="235"/>
    </location>
</feature>
<protein>
    <recommendedName>
        <fullName evidence="3">DUF835 domain-containing protein</fullName>
    </recommendedName>
</protein>
<feature type="compositionally biased region" description="Basic and acidic residues" evidence="1">
    <location>
        <begin position="263"/>
        <end position="275"/>
    </location>
</feature>
<dbReference type="Pfam" id="PF05763">
    <property type="entry name" value="DUF835"/>
    <property type="match status" value="1"/>
</dbReference>
<dbReference type="InterPro" id="IPR008553">
    <property type="entry name" value="DUF835"/>
</dbReference>
<accession>A0A218P2D0</accession>
<dbReference type="EMBL" id="CP014854">
    <property type="protein sequence ID" value="ASI99077.1"/>
    <property type="molecule type" value="Genomic_DNA"/>
</dbReference>
<sequence>MSLKYLRILETPLSRRLAYLAMTSSVFSTIGSLGVVVESATGLRIWWVMAAFFTLAYVTMLFAIFTYLRLLRELGGGERPRIPEFSSVPSPEESKKNPLPAGGFTIPASELPRIKPICNFATATLYVGRNTKAGGCPEFDRKIWITRIGAPDSIDPSKLHVLQGEIMRFTSEKGGGVLVILDGLEHLLLYNDFRSVMKLLSALRDYMILTGSTLIVAIEEDTLQKTQLSILRRELPPFNIDKVLTDAERVALFGVISRGEIEKPGNKEKKNREESAGEGTTTQGL</sequence>
<keyword evidence="2" id="KW-0812">Transmembrane</keyword>
<evidence type="ECO:0000313" key="4">
    <source>
        <dbReference type="EMBL" id="ASI99077.1"/>
    </source>
</evidence>
<feature type="transmembrane region" description="Helical" evidence="2">
    <location>
        <begin position="43"/>
        <end position="71"/>
    </location>
</feature>
<dbReference type="KEGG" id="tce:A3L02_05605"/>
<dbReference type="Proteomes" id="UP000197156">
    <property type="component" value="Chromosome"/>
</dbReference>
<name>A0A218P2D0_THECE</name>
<keyword evidence="2" id="KW-0472">Membrane</keyword>
<evidence type="ECO:0000259" key="3">
    <source>
        <dbReference type="Pfam" id="PF05763"/>
    </source>
</evidence>
<evidence type="ECO:0000313" key="5">
    <source>
        <dbReference type="Proteomes" id="UP000197156"/>
    </source>
</evidence>
<evidence type="ECO:0000256" key="2">
    <source>
        <dbReference type="SAM" id="Phobius"/>
    </source>
</evidence>
<reference evidence="4 5" key="1">
    <citation type="submission" date="2016-03" db="EMBL/GenBank/DDBJ databases">
        <title>Complete genome sequence of Thermococcus celer.</title>
        <authorList>
            <person name="Oger P.M."/>
        </authorList>
    </citation>
    <scope>NUCLEOTIDE SEQUENCE [LARGE SCALE GENOMIC DNA]</scope>
    <source>
        <strain evidence="4 5">Vu 13</strain>
    </source>
</reference>
<gene>
    <name evidence="4" type="ORF">A3L02_05605</name>
</gene>
<feature type="region of interest" description="Disordered" evidence="1">
    <location>
        <begin position="263"/>
        <end position="285"/>
    </location>
</feature>
<dbReference type="AlphaFoldDB" id="A0A218P2D0"/>
<keyword evidence="2" id="KW-1133">Transmembrane helix</keyword>
<keyword evidence="5" id="KW-1185">Reference proteome</keyword>